<protein>
    <recommendedName>
        <fullName evidence="4">Cardiolipin synthase N-terminal domain-containing protein</fullName>
    </recommendedName>
</protein>
<keyword evidence="3" id="KW-1185">Reference proteome</keyword>
<keyword evidence="1" id="KW-1133">Transmembrane helix</keyword>
<feature type="transmembrane region" description="Helical" evidence="1">
    <location>
        <begin position="9"/>
        <end position="27"/>
    </location>
</feature>
<keyword evidence="1" id="KW-0812">Transmembrane</keyword>
<proteinExistence type="predicted"/>
<evidence type="ECO:0000313" key="2">
    <source>
        <dbReference type="EMBL" id="EWH14570.1"/>
    </source>
</evidence>
<evidence type="ECO:0000256" key="1">
    <source>
        <dbReference type="SAM" id="Phobius"/>
    </source>
</evidence>
<keyword evidence="1" id="KW-0472">Membrane</keyword>
<comment type="caution">
    <text evidence="2">The sequence shown here is derived from an EMBL/GenBank/DDBJ whole genome shotgun (WGS) entry which is preliminary data.</text>
</comment>
<sequence>MKRISFKKWAFHFSVWVIIINVITFYNEISYSSVFNTYSLDRLLYLGILSTLMLLLAIISLVISAIKKEKRNYQFWTALSCVFVFGVLPILVLMFGYYFVKY</sequence>
<dbReference type="Proteomes" id="UP000019275">
    <property type="component" value="Unassembled WGS sequence"/>
</dbReference>
<dbReference type="EMBL" id="ARZX01000003">
    <property type="protein sequence ID" value="EWH14570.1"/>
    <property type="molecule type" value="Genomic_DNA"/>
</dbReference>
<evidence type="ECO:0008006" key="4">
    <source>
        <dbReference type="Google" id="ProtNLM"/>
    </source>
</evidence>
<name>A0ABN0RRM3_9FLAO</name>
<accession>A0ABN0RRM3</accession>
<evidence type="ECO:0000313" key="3">
    <source>
        <dbReference type="Proteomes" id="UP000019275"/>
    </source>
</evidence>
<feature type="transmembrane region" description="Helical" evidence="1">
    <location>
        <begin position="75"/>
        <end position="100"/>
    </location>
</feature>
<gene>
    <name evidence="2" type="ORF">KLA_04362</name>
</gene>
<dbReference type="RefSeq" id="WP_152536825.1">
    <property type="nucleotide sequence ID" value="NZ_ARZX01000003.1"/>
</dbReference>
<reference evidence="2 3" key="1">
    <citation type="journal article" date="2014" name="Genome Announc.">
        <title>Draft Genome Sequence of the Carrageenan-Degrading Bacterium Cellulophaga sp. Strain KL-A, Isolated from Decaying Marine Algae.</title>
        <authorList>
            <person name="Shan D."/>
            <person name="Ying J."/>
            <person name="Li X."/>
            <person name="Gao Z."/>
            <person name="Wei G."/>
            <person name="Shao Z."/>
        </authorList>
    </citation>
    <scope>NUCLEOTIDE SEQUENCE [LARGE SCALE GENOMIC DNA]</scope>
    <source>
        <strain evidence="2 3">KL-A</strain>
    </source>
</reference>
<organism evidence="2 3">
    <name type="scientific">Cellulophaga geojensis KL-A</name>
    <dbReference type="NCBI Taxonomy" id="1328323"/>
    <lineage>
        <taxon>Bacteria</taxon>
        <taxon>Pseudomonadati</taxon>
        <taxon>Bacteroidota</taxon>
        <taxon>Flavobacteriia</taxon>
        <taxon>Flavobacteriales</taxon>
        <taxon>Flavobacteriaceae</taxon>
        <taxon>Cellulophaga</taxon>
    </lineage>
</organism>
<feature type="transmembrane region" description="Helical" evidence="1">
    <location>
        <begin position="43"/>
        <end position="63"/>
    </location>
</feature>